<dbReference type="InterPro" id="IPR027417">
    <property type="entry name" value="P-loop_NTPase"/>
</dbReference>
<dbReference type="STRING" id="883114.HMPREF9709_01442"/>
<reference evidence="2 3" key="1">
    <citation type="submission" date="2012-01" db="EMBL/GenBank/DDBJ databases">
        <title>The Genome Sequence of Helcococcus kunzii ATCC 51366.</title>
        <authorList>
            <consortium name="The Broad Institute Genome Sequencing Platform"/>
            <person name="Earl A."/>
            <person name="Ward D."/>
            <person name="Feldgarden M."/>
            <person name="Gevers D."/>
            <person name="Huys G."/>
            <person name="Young S.K."/>
            <person name="Zeng Q."/>
            <person name="Gargeya S."/>
            <person name="Fitzgerald M."/>
            <person name="Haas B."/>
            <person name="Abouelleil A."/>
            <person name="Alvarado L."/>
            <person name="Arachchi H.M."/>
            <person name="Berlin A."/>
            <person name="Chapman S.B."/>
            <person name="Gearin G."/>
            <person name="Goldberg J."/>
            <person name="Griggs A."/>
            <person name="Gujja S."/>
            <person name="Hansen M."/>
            <person name="Heiman D."/>
            <person name="Howarth C."/>
            <person name="Larimer J."/>
            <person name="Lui A."/>
            <person name="MacDonald P.J.P."/>
            <person name="McCowen C."/>
            <person name="Montmayeur A."/>
            <person name="Murphy C."/>
            <person name="Neiman D."/>
            <person name="Pearson M."/>
            <person name="Priest M."/>
            <person name="Roberts A."/>
            <person name="Saif S."/>
            <person name="Shea T."/>
            <person name="Sisk P."/>
            <person name="Stolte C."/>
            <person name="Sykes S."/>
            <person name="Wortman J."/>
            <person name="Nusbaum C."/>
            <person name="Birren B."/>
        </authorList>
    </citation>
    <scope>NUCLEOTIDE SEQUENCE [LARGE SCALE GENOMIC DNA]</scope>
    <source>
        <strain evidence="2 3">ATCC 51366</strain>
    </source>
</reference>
<protein>
    <recommendedName>
        <fullName evidence="1">ATPase AAA-type core domain-containing protein</fullName>
    </recommendedName>
</protein>
<name>H3NQ31_9FIRM</name>
<dbReference type="SUPFAM" id="SSF52540">
    <property type="entry name" value="P-loop containing nucleoside triphosphate hydrolases"/>
    <property type="match status" value="1"/>
</dbReference>
<dbReference type="Pfam" id="PF13304">
    <property type="entry name" value="AAA_21"/>
    <property type="match status" value="1"/>
</dbReference>
<dbReference type="Proteomes" id="UP000004191">
    <property type="component" value="Unassembled WGS sequence"/>
</dbReference>
<dbReference type="PANTHER" id="PTHR40396">
    <property type="entry name" value="ATPASE-LIKE PROTEIN"/>
    <property type="match status" value="1"/>
</dbReference>
<evidence type="ECO:0000313" key="3">
    <source>
        <dbReference type="Proteomes" id="UP000004191"/>
    </source>
</evidence>
<accession>H3NQ31</accession>
<dbReference type="RefSeq" id="WP_005398957.1">
    <property type="nucleotide sequence ID" value="NZ_JH601088.1"/>
</dbReference>
<comment type="caution">
    <text evidence="2">The sequence shown here is derived from an EMBL/GenBank/DDBJ whole genome shotgun (WGS) entry which is preliminary data.</text>
</comment>
<evidence type="ECO:0000313" key="2">
    <source>
        <dbReference type="EMBL" id="EHR32711.1"/>
    </source>
</evidence>
<dbReference type="AlphaFoldDB" id="H3NQ31"/>
<dbReference type="HOGENOM" id="CLU_046693_2_0_9"/>
<evidence type="ECO:0000259" key="1">
    <source>
        <dbReference type="Pfam" id="PF13304"/>
    </source>
</evidence>
<dbReference type="GO" id="GO:0016887">
    <property type="term" value="F:ATP hydrolysis activity"/>
    <property type="evidence" value="ECO:0007669"/>
    <property type="project" value="InterPro"/>
</dbReference>
<sequence length="378" mass="44139">MALYGPNNTGKTQIIYALNAIKNVILDEDFIIRSKFFNEDINTKLGFKFLYKENIYYYEFIYNVVDREFIFEKFGREIIDSYGNKKDEVWFIKDDINGVYTFASDNEQLTNIIESISNKKPLFHQLDVEKFSQLKEIKSILYSEANNIEIVSLDDISLNKTIEILKSNNEKKNQIVKFIKKADLFLDNFEYINTKDKIEKFIPSSILNLIEEKKISENIIDNLKLISTYKGKQIPSIYDSVGTRKIEALASYIIEALSLDKTLVIDEIDTSLHFLLTREIISLFNNIENTKAQLIFTTHDISILDCKKLFRKDQIWFLDKDEENQYLYSLDDFTAENGVRSTSDIISKYRKGDFGAIPDPQLIDVLLDIKDNRTTHEE</sequence>
<dbReference type="PATRIC" id="fig|883114.3.peg.1435"/>
<dbReference type="PANTHER" id="PTHR40396:SF1">
    <property type="entry name" value="ATPASE AAA-TYPE CORE DOMAIN-CONTAINING PROTEIN"/>
    <property type="match status" value="1"/>
</dbReference>
<dbReference type="GO" id="GO:0005524">
    <property type="term" value="F:ATP binding"/>
    <property type="evidence" value="ECO:0007669"/>
    <property type="project" value="InterPro"/>
</dbReference>
<dbReference type="EMBL" id="AGEI01000025">
    <property type="protein sequence ID" value="EHR32711.1"/>
    <property type="molecule type" value="Genomic_DNA"/>
</dbReference>
<gene>
    <name evidence="2" type="ORF">HMPREF9709_01442</name>
</gene>
<dbReference type="GeneID" id="96999401"/>
<keyword evidence="3" id="KW-1185">Reference proteome</keyword>
<dbReference type="InterPro" id="IPR003959">
    <property type="entry name" value="ATPase_AAA_core"/>
</dbReference>
<organism evidence="2 3">
    <name type="scientific">Helcococcus kunzii ATCC 51366</name>
    <dbReference type="NCBI Taxonomy" id="883114"/>
    <lineage>
        <taxon>Bacteria</taxon>
        <taxon>Bacillati</taxon>
        <taxon>Bacillota</taxon>
        <taxon>Tissierellia</taxon>
        <taxon>Tissierellales</taxon>
        <taxon>Peptoniphilaceae</taxon>
        <taxon>Helcococcus</taxon>
    </lineage>
</organism>
<dbReference type="Gene3D" id="3.40.50.300">
    <property type="entry name" value="P-loop containing nucleotide triphosphate hydrolases"/>
    <property type="match status" value="1"/>
</dbReference>
<feature type="domain" description="ATPase AAA-type core" evidence="1">
    <location>
        <begin position="1"/>
        <end position="305"/>
    </location>
</feature>
<dbReference type="eggNOG" id="COG1106">
    <property type="taxonomic scope" value="Bacteria"/>
</dbReference>
<proteinExistence type="predicted"/>